<evidence type="ECO:0000256" key="5">
    <source>
        <dbReference type="ARBA" id="ARBA00022540"/>
    </source>
</evidence>
<evidence type="ECO:0000256" key="6">
    <source>
        <dbReference type="ARBA" id="ARBA00022741"/>
    </source>
</evidence>
<evidence type="ECO:0000256" key="7">
    <source>
        <dbReference type="ARBA" id="ARBA00022917"/>
    </source>
</evidence>
<dbReference type="InterPro" id="IPR004161">
    <property type="entry name" value="EFTu-like_2"/>
</dbReference>
<dbReference type="Pfam" id="PF04760">
    <property type="entry name" value="IF2_N"/>
    <property type="match status" value="2"/>
</dbReference>
<accession>A0A2S0VSB7</accession>
<keyword evidence="4 9" id="KW-0963">Cytoplasm</keyword>
<gene>
    <name evidence="9" type="primary">infB</name>
    <name evidence="14" type="ORF">C2869_11860</name>
</gene>
<dbReference type="Gene3D" id="3.30.56.50">
    <property type="entry name" value="Putative DNA-binding domain, N-terminal subdomain of bacterial translation initiation factor IF2"/>
    <property type="match status" value="1"/>
</dbReference>
<dbReference type="RefSeq" id="WP_108603132.1">
    <property type="nucleotide sequence ID" value="NZ_CP026604.1"/>
</dbReference>
<comment type="subcellular location">
    <subcellularLocation>
        <location evidence="1 9 11">Cytoplasm</location>
    </subcellularLocation>
</comment>
<dbReference type="NCBIfam" id="TIGR00231">
    <property type="entry name" value="small_GTP"/>
    <property type="match status" value="1"/>
</dbReference>
<evidence type="ECO:0000259" key="13">
    <source>
        <dbReference type="PROSITE" id="PS51722"/>
    </source>
</evidence>
<dbReference type="PROSITE" id="PS01176">
    <property type="entry name" value="IF2"/>
    <property type="match status" value="1"/>
</dbReference>
<dbReference type="InterPro" id="IPR006847">
    <property type="entry name" value="IF2_N"/>
</dbReference>
<dbReference type="InterPro" id="IPR053905">
    <property type="entry name" value="EF-G-like_DII"/>
</dbReference>
<evidence type="ECO:0000256" key="11">
    <source>
        <dbReference type="RuleBase" id="RU000645"/>
    </source>
</evidence>
<feature type="compositionally biased region" description="Basic and acidic residues" evidence="12">
    <location>
        <begin position="181"/>
        <end position="243"/>
    </location>
</feature>
<dbReference type="CDD" id="cd03702">
    <property type="entry name" value="IF2_mtIF2_II"/>
    <property type="match status" value="1"/>
</dbReference>
<dbReference type="Pfam" id="PF08364">
    <property type="entry name" value="IF2_assoc"/>
    <property type="match status" value="1"/>
</dbReference>
<dbReference type="PANTHER" id="PTHR43381">
    <property type="entry name" value="TRANSLATION INITIATION FACTOR IF-2-RELATED"/>
    <property type="match status" value="1"/>
</dbReference>
<proteinExistence type="inferred from homology"/>
<dbReference type="InterPro" id="IPR000795">
    <property type="entry name" value="T_Tr_GTP-bd_dom"/>
</dbReference>
<evidence type="ECO:0000256" key="10">
    <source>
        <dbReference type="RuleBase" id="RU000644"/>
    </source>
</evidence>
<dbReference type="InterPro" id="IPR044145">
    <property type="entry name" value="IF2_II"/>
</dbReference>
<keyword evidence="7 9" id="KW-0648">Protein biosynthesis</keyword>
<sequence length="891" mass="97548">MSDVSIEKLAADIGTDVTKLLSQFSEAGIKKDTSSMVSEEEKQTLLDHLAKAHGSATAAPSKMTLKRKTKSTLSVSGAHGQKSVQVEVRKKRTYVKRSAIEEQQEEERLRKEAEEQARLEAEAKAQAEEEAKRKAEEAAKKAQEEKERKEAEEKAKKAAQVAKEQAAKEAQASMTDEERAEAEKAAQEAAEIKRAQEEEAKRKTEQEAEKQAEEARRLAEENAARWAKEEEERKKQEAADVHLHSSKYAQAAEDEADEKEERSSRRKRKKKKDDSDEQKQSPRGNKRNKRMQAPKSMQHGFQKPVANAVHEVKIGEAITVAELAQKMAVKGAEVVKALMKMGTMATINQVLDQDTATLVVEEMGHKVVIVNENALEESVLIERDHDAEEENRAPVVTIMGHVDHGKTSLLDYIRQAKVASGEAGGITQHIGAYHVETEGGMISFLDTPGHAAFTSMRSRGAKATDIVVLVVAADDGVMPQTKEAVQHAKAAEVPLVVAVNKIDKEEADPDRVKNELSALDVIPEDWGGDVQFVHVSAKSGEGIDELLEAILLQAEMLDLKAVHTGMASGVVIESRLDKGRGPVASILVQQGTLNQGDIVLCGIEYGRVRAMRDENGQPIEQAGPSIPVEILGLSGVPAAGDEATVVVDERKAREVASHRQAKQRDIKIARQQKAKLENMFANMAEGEVQEVSVVLKADVQGSLEAIAESLMKLSTDEVKVKIIGSGVGGITETDATLAAASNAIILGFNVRADASARKVVDTESVELRYYSVIYDLIDEVKQAMSGKLAPEFKQEIMGLAEVRDVFKSPKLGAIAGCMVVEGNVKRSNPIRVLRENVVIYEGELESLRRFKDDVSEVRNGMECGIGVKNYNDVRVGDMIEVFEIVEVKREL</sequence>
<dbReference type="KEGG" id="cate:C2869_11860"/>
<dbReference type="HAMAP" id="MF_00100_B">
    <property type="entry name" value="IF_2_B"/>
    <property type="match status" value="1"/>
</dbReference>
<feature type="binding site" evidence="9">
    <location>
        <begin position="500"/>
        <end position="503"/>
    </location>
    <ligand>
        <name>GTP</name>
        <dbReference type="ChEBI" id="CHEBI:37565"/>
    </ligand>
</feature>
<evidence type="ECO:0000256" key="2">
    <source>
        <dbReference type="ARBA" id="ARBA00007733"/>
    </source>
</evidence>
<dbReference type="GO" id="GO:0003743">
    <property type="term" value="F:translation initiation factor activity"/>
    <property type="evidence" value="ECO:0007669"/>
    <property type="project" value="UniProtKB-UniRule"/>
</dbReference>
<dbReference type="InterPro" id="IPR023115">
    <property type="entry name" value="TIF_IF2_dom3"/>
</dbReference>
<dbReference type="SUPFAM" id="SSF52156">
    <property type="entry name" value="Initiation factor IF2/eIF5b, domain 3"/>
    <property type="match status" value="1"/>
</dbReference>
<dbReference type="InterPro" id="IPR005225">
    <property type="entry name" value="Small_GTP-bd"/>
</dbReference>
<dbReference type="SUPFAM" id="SSF50447">
    <property type="entry name" value="Translation proteins"/>
    <property type="match status" value="2"/>
</dbReference>
<dbReference type="Pfam" id="PF03144">
    <property type="entry name" value="GTP_EFTU_D2"/>
    <property type="match status" value="1"/>
</dbReference>
<feature type="region of interest" description="Disordered" evidence="12">
    <location>
        <begin position="100"/>
        <end position="301"/>
    </location>
</feature>
<dbReference type="SUPFAM" id="SSF46955">
    <property type="entry name" value="Putative DNA-binding domain"/>
    <property type="match status" value="1"/>
</dbReference>
<dbReference type="Pfam" id="PF11987">
    <property type="entry name" value="IF-2"/>
    <property type="match status" value="1"/>
</dbReference>
<dbReference type="Proteomes" id="UP000244441">
    <property type="component" value="Chromosome"/>
</dbReference>
<evidence type="ECO:0000256" key="3">
    <source>
        <dbReference type="ARBA" id="ARBA00020675"/>
    </source>
</evidence>
<dbReference type="InterPro" id="IPR013575">
    <property type="entry name" value="IF2_assoc_dom_bac"/>
</dbReference>
<evidence type="ECO:0000256" key="12">
    <source>
        <dbReference type="SAM" id="MobiDB-lite"/>
    </source>
</evidence>
<dbReference type="EMBL" id="CP026604">
    <property type="protein sequence ID" value="AWB67083.1"/>
    <property type="molecule type" value="Genomic_DNA"/>
</dbReference>
<keyword evidence="6 9" id="KW-0547">Nucleotide-binding</keyword>
<feature type="compositionally biased region" description="Low complexity" evidence="12">
    <location>
        <begin position="158"/>
        <end position="172"/>
    </location>
</feature>
<dbReference type="OrthoDB" id="9811804at2"/>
<feature type="compositionally biased region" description="Basic and acidic residues" evidence="12">
    <location>
        <begin position="106"/>
        <end position="156"/>
    </location>
</feature>
<dbReference type="CDD" id="cd03692">
    <property type="entry name" value="mtIF2_IVc"/>
    <property type="match status" value="1"/>
</dbReference>
<dbReference type="FunFam" id="2.40.30.10:FF:000008">
    <property type="entry name" value="Translation initiation factor IF-2"/>
    <property type="match status" value="1"/>
</dbReference>
<dbReference type="NCBIfam" id="TIGR00487">
    <property type="entry name" value="IF-2"/>
    <property type="match status" value="1"/>
</dbReference>
<dbReference type="FunFam" id="3.40.50.10050:FF:000001">
    <property type="entry name" value="Translation initiation factor IF-2"/>
    <property type="match status" value="1"/>
</dbReference>
<keyword evidence="8 9" id="KW-0342">GTP-binding</keyword>
<evidence type="ECO:0000256" key="9">
    <source>
        <dbReference type="HAMAP-Rule" id="MF_00100"/>
    </source>
</evidence>
<name>A0A2S0VSB7_9ALTE</name>
<dbReference type="InterPro" id="IPR015760">
    <property type="entry name" value="TIF_IF2"/>
</dbReference>
<comment type="similarity">
    <text evidence="2 9 10">Belongs to the TRAFAC class translation factor GTPase superfamily. Classic translation factor GTPase family. IF-2 subfamily.</text>
</comment>
<keyword evidence="15" id="KW-1185">Reference proteome</keyword>
<dbReference type="InterPro" id="IPR009061">
    <property type="entry name" value="DNA-bd_dom_put_sf"/>
</dbReference>
<evidence type="ECO:0000313" key="15">
    <source>
        <dbReference type="Proteomes" id="UP000244441"/>
    </source>
</evidence>
<dbReference type="SUPFAM" id="SSF52540">
    <property type="entry name" value="P-loop containing nucleoside triphosphate hydrolases"/>
    <property type="match status" value="1"/>
</dbReference>
<evidence type="ECO:0000256" key="1">
    <source>
        <dbReference type="ARBA" id="ARBA00004496"/>
    </source>
</evidence>
<evidence type="ECO:0000256" key="4">
    <source>
        <dbReference type="ARBA" id="ARBA00022490"/>
    </source>
</evidence>
<dbReference type="InterPro" id="IPR000178">
    <property type="entry name" value="TF_IF2_bacterial-like"/>
</dbReference>
<dbReference type="Gene3D" id="2.40.30.10">
    <property type="entry name" value="Translation factors"/>
    <property type="match status" value="2"/>
</dbReference>
<keyword evidence="5 9" id="KW-0396">Initiation factor</keyword>
<dbReference type="CDD" id="cd01887">
    <property type="entry name" value="IF2_eIF5B"/>
    <property type="match status" value="1"/>
</dbReference>
<dbReference type="InterPro" id="IPR036925">
    <property type="entry name" value="TIF_IF2_dom3_sf"/>
</dbReference>
<dbReference type="Gene3D" id="3.40.50.300">
    <property type="entry name" value="P-loop containing nucleotide triphosphate hydrolases"/>
    <property type="match status" value="1"/>
</dbReference>
<organism evidence="14 15">
    <name type="scientific">Saccharobesus litoralis</name>
    <dbReference type="NCBI Taxonomy" id="2172099"/>
    <lineage>
        <taxon>Bacteria</taxon>
        <taxon>Pseudomonadati</taxon>
        <taxon>Pseudomonadota</taxon>
        <taxon>Gammaproteobacteria</taxon>
        <taxon>Alteromonadales</taxon>
        <taxon>Alteromonadaceae</taxon>
        <taxon>Saccharobesus</taxon>
    </lineage>
</organism>
<evidence type="ECO:0000256" key="8">
    <source>
        <dbReference type="ARBA" id="ARBA00023134"/>
    </source>
</evidence>
<dbReference type="InterPro" id="IPR027417">
    <property type="entry name" value="P-loop_NTPase"/>
</dbReference>
<feature type="binding site" evidence="9">
    <location>
        <begin position="400"/>
        <end position="407"/>
    </location>
    <ligand>
        <name>GTP</name>
        <dbReference type="ChEBI" id="CHEBI:37565"/>
    </ligand>
</feature>
<comment type="function">
    <text evidence="9 10">One of the essential components for the initiation of protein synthesis. Protects formylmethionyl-tRNA from spontaneous hydrolysis and promotes its binding to the 30S ribosomal subunits. Also involved in the hydrolysis of GTP during the formation of the 70S ribosomal complex.</text>
</comment>
<evidence type="ECO:0000313" key="14">
    <source>
        <dbReference type="EMBL" id="AWB67083.1"/>
    </source>
</evidence>
<dbReference type="InterPro" id="IPR009000">
    <property type="entry name" value="Transl_B-barrel_sf"/>
</dbReference>
<dbReference type="FunFam" id="2.40.30.10:FF:000007">
    <property type="entry name" value="Translation initiation factor IF-2"/>
    <property type="match status" value="1"/>
</dbReference>
<dbReference type="PANTHER" id="PTHR43381:SF5">
    <property type="entry name" value="TR-TYPE G DOMAIN-CONTAINING PROTEIN"/>
    <property type="match status" value="1"/>
</dbReference>
<feature type="domain" description="Tr-type G" evidence="13">
    <location>
        <begin position="391"/>
        <end position="560"/>
    </location>
</feature>
<reference evidence="14 15" key="1">
    <citation type="submission" date="2018-01" db="EMBL/GenBank/DDBJ databases">
        <title>Genome sequence of a Cantenovulum-like bacteria.</title>
        <authorList>
            <person name="Tan W.R."/>
            <person name="Lau N.-S."/>
            <person name="Go F."/>
            <person name="Amirul A.-A.A."/>
        </authorList>
    </citation>
    <scope>NUCLEOTIDE SEQUENCE [LARGE SCALE GENOMIC DNA]</scope>
    <source>
        <strain evidence="14 15">CCB-QB4</strain>
    </source>
</reference>
<protein>
    <recommendedName>
        <fullName evidence="3 9">Translation initiation factor IF-2</fullName>
    </recommendedName>
</protein>
<dbReference type="AlphaFoldDB" id="A0A2S0VSB7"/>
<dbReference type="FunFam" id="3.40.50.300:FF:000019">
    <property type="entry name" value="Translation initiation factor IF-2"/>
    <property type="match status" value="1"/>
</dbReference>
<dbReference type="GO" id="GO:0005829">
    <property type="term" value="C:cytosol"/>
    <property type="evidence" value="ECO:0007669"/>
    <property type="project" value="TreeGrafter"/>
</dbReference>
<dbReference type="GO" id="GO:0003924">
    <property type="term" value="F:GTPase activity"/>
    <property type="evidence" value="ECO:0007669"/>
    <property type="project" value="UniProtKB-UniRule"/>
</dbReference>
<dbReference type="Pfam" id="PF22042">
    <property type="entry name" value="EF-G_D2"/>
    <property type="match status" value="1"/>
</dbReference>
<dbReference type="Pfam" id="PF00009">
    <property type="entry name" value="GTP_EFTU"/>
    <property type="match status" value="1"/>
</dbReference>
<dbReference type="Gene3D" id="3.40.50.10050">
    <property type="entry name" value="Translation initiation factor IF- 2, domain 3"/>
    <property type="match status" value="1"/>
</dbReference>
<feature type="binding site" evidence="9">
    <location>
        <begin position="446"/>
        <end position="450"/>
    </location>
    <ligand>
        <name>GTP</name>
        <dbReference type="ChEBI" id="CHEBI:37565"/>
    </ligand>
</feature>
<feature type="region of interest" description="G-domain" evidence="9">
    <location>
        <begin position="394"/>
        <end position="542"/>
    </location>
</feature>
<dbReference type="GO" id="GO:0005525">
    <property type="term" value="F:GTP binding"/>
    <property type="evidence" value="ECO:0007669"/>
    <property type="project" value="UniProtKB-KW"/>
</dbReference>
<dbReference type="PROSITE" id="PS51722">
    <property type="entry name" value="G_TR_2"/>
    <property type="match status" value="1"/>
</dbReference>